<keyword evidence="3" id="KW-0808">Transferase</keyword>
<comment type="caution">
    <text evidence="3">The sequence shown here is derived from an EMBL/GenBank/DDBJ whole genome shotgun (WGS) entry which is preliminary data.</text>
</comment>
<evidence type="ECO:0000313" key="3">
    <source>
        <dbReference type="EMBL" id="EKF42765.1"/>
    </source>
</evidence>
<dbReference type="SUPFAM" id="SSF53218">
    <property type="entry name" value="Molybdenum cofactor biosynthesis proteins"/>
    <property type="match status" value="1"/>
</dbReference>
<dbReference type="InterPro" id="IPR025877">
    <property type="entry name" value="MobA-like_NTP_Trfase"/>
</dbReference>
<protein>
    <submittedName>
        <fullName evidence="3">Molybdopterin molybdochelatase / molybdenum cofactor cytidylyltransferase</fullName>
    </submittedName>
</protein>
<organism evidence="3 4">
    <name type="scientific">Nitratireductor indicus C115</name>
    <dbReference type="NCBI Taxonomy" id="1231190"/>
    <lineage>
        <taxon>Bacteria</taxon>
        <taxon>Pseudomonadati</taxon>
        <taxon>Pseudomonadota</taxon>
        <taxon>Alphaproteobacteria</taxon>
        <taxon>Hyphomicrobiales</taxon>
        <taxon>Phyllobacteriaceae</taxon>
        <taxon>Nitratireductor</taxon>
    </lineage>
</organism>
<evidence type="ECO:0000259" key="2">
    <source>
        <dbReference type="SMART" id="SM00852"/>
    </source>
</evidence>
<dbReference type="SUPFAM" id="SSF53448">
    <property type="entry name" value="Nucleotide-diphospho-sugar transferases"/>
    <property type="match status" value="1"/>
</dbReference>
<dbReference type="Gene3D" id="3.90.550.10">
    <property type="entry name" value="Spore Coat Polysaccharide Biosynthesis Protein SpsA, Chain A"/>
    <property type="match status" value="1"/>
</dbReference>
<dbReference type="OrthoDB" id="9779263at2"/>
<dbReference type="PANTHER" id="PTHR43777">
    <property type="entry name" value="MOLYBDENUM COFACTOR CYTIDYLYLTRANSFERASE"/>
    <property type="match status" value="1"/>
</dbReference>
<dbReference type="CDD" id="cd04182">
    <property type="entry name" value="GT_2_like_f"/>
    <property type="match status" value="1"/>
</dbReference>
<dbReference type="PANTHER" id="PTHR43777:SF1">
    <property type="entry name" value="MOLYBDENUM COFACTOR CYTIDYLYLTRANSFERASE"/>
    <property type="match status" value="1"/>
</dbReference>
<dbReference type="InterPro" id="IPR001453">
    <property type="entry name" value="MoaB/Mog_dom"/>
</dbReference>
<dbReference type="SMART" id="SM00852">
    <property type="entry name" value="MoCF_biosynth"/>
    <property type="match status" value="1"/>
</dbReference>
<reference evidence="3 4" key="1">
    <citation type="journal article" date="2012" name="J. Bacteriol.">
        <title>Genome Sequence of Nitratireductor indicus Type Strain C115.</title>
        <authorList>
            <person name="Lai Q."/>
            <person name="Li G."/>
            <person name="Yu Z."/>
            <person name="Shao Z."/>
        </authorList>
    </citation>
    <scope>NUCLEOTIDE SEQUENCE [LARGE SCALE GENOMIC DNA]</scope>
    <source>
        <strain evidence="3 4">C115</strain>
    </source>
</reference>
<accession>K2NTX8</accession>
<evidence type="ECO:0000313" key="4">
    <source>
        <dbReference type="Proteomes" id="UP000007374"/>
    </source>
</evidence>
<dbReference type="InterPro" id="IPR029044">
    <property type="entry name" value="Nucleotide-diphossugar_trans"/>
</dbReference>
<dbReference type="STRING" id="721133.SAMN05216176_103150"/>
<dbReference type="AlphaFoldDB" id="K2NTX8"/>
<evidence type="ECO:0000256" key="1">
    <source>
        <dbReference type="ARBA" id="ARBA00022842"/>
    </source>
</evidence>
<keyword evidence="4" id="KW-1185">Reference proteome</keyword>
<dbReference type="eggNOG" id="COG2068">
    <property type="taxonomic scope" value="Bacteria"/>
</dbReference>
<dbReference type="Gene3D" id="3.40.980.10">
    <property type="entry name" value="MoaB/Mog-like domain"/>
    <property type="match status" value="1"/>
</dbReference>
<proteinExistence type="predicted"/>
<feature type="domain" description="MoaB/Mog" evidence="2">
    <location>
        <begin position="168"/>
        <end position="300"/>
    </location>
</feature>
<dbReference type="InterPro" id="IPR012184">
    <property type="entry name" value="Bifunc_Mopterin-bd"/>
</dbReference>
<keyword evidence="1" id="KW-0460">Magnesium</keyword>
<dbReference type="Proteomes" id="UP000007374">
    <property type="component" value="Unassembled WGS sequence"/>
</dbReference>
<keyword evidence="3" id="KW-0548">Nucleotidyltransferase</keyword>
<name>K2NTX8_9HYPH</name>
<dbReference type="InterPro" id="IPR036425">
    <property type="entry name" value="MoaB/Mog-like_dom_sf"/>
</dbReference>
<dbReference type="PATRIC" id="fig|1231190.3.peg.1854"/>
<dbReference type="EMBL" id="AMSI01000005">
    <property type="protein sequence ID" value="EKF42765.1"/>
    <property type="molecule type" value="Genomic_DNA"/>
</dbReference>
<dbReference type="GO" id="GO:0016779">
    <property type="term" value="F:nucleotidyltransferase activity"/>
    <property type="evidence" value="ECO:0007669"/>
    <property type="project" value="UniProtKB-KW"/>
</dbReference>
<dbReference type="CDD" id="cd03522">
    <property type="entry name" value="MoeA_like"/>
    <property type="match status" value="1"/>
</dbReference>
<sequence length="534" mass="55171">MKFGPVQVEYAEGAILAHATLVGGTRLRKAHRLTASDIEALKAAGITRVIAARLSPDDLDEDAAAARLAEIFATGEIEARSPTTGRVNLHAATPGLFTVNRAVVDAVNTVDPAVTLATLAPFTPVVPGQMVATVKIIPFAVSSGLIEQARAAGGGAFAVHPFRKKRFGVVQTVLPGVKPSVLDKTVRITAGRLARYGGVVGRELRPPHEEQAVSAAIETLLDESDMILVFGASAVCDEGDVIPAAIRIAGGRVERVGMPVDPGNLLVLGDVRGRCVIGAPGCARSPKTNGFDWVLDRLMAGLDVASADIAAMGVGGLLAEIPSRPQPREAERKSGFLPVWGLLLAAGQSRRMGPGNKLLAEFDGVPLVRRTGAALAGAQVDGAIAVLGHEEERVRAALDGLGLESVLNPAFAEGLSTSLRAGIAALPGEAAGVLVMLADMPEVTTADLDRLIAAFRNAGGNSVVRATCNGKRGNPVLLPRALFGEIARLEGDTGARHVVEQGLFTVIDIELGHAAGLDVDTPEALAQAGGTLIQ</sequence>
<dbReference type="Pfam" id="PF12804">
    <property type="entry name" value="NTP_transf_3"/>
    <property type="match status" value="1"/>
</dbReference>
<gene>
    <name evidence="3" type="ORF">NA8A_08859</name>
</gene>
<dbReference type="RefSeq" id="WP_009450103.1">
    <property type="nucleotide sequence ID" value="NZ_AMSI01000005.1"/>
</dbReference>
<dbReference type="PIRSF" id="PIRSF036626">
    <property type="entry name" value="MPTBd_MobAlike"/>
    <property type="match status" value="1"/>
</dbReference>